<reference evidence="1 2" key="1">
    <citation type="journal article" date="2017" name="Mol. Ecol.">
        <title>Comparative and population genomic landscape of Phellinus noxius: A hypervariable fungus causing root rot in trees.</title>
        <authorList>
            <person name="Chung C.L."/>
            <person name="Lee T.J."/>
            <person name="Akiba M."/>
            <person name="Lee H.H."/>
            <person name="Kuo T.H."/>
            <person name="Liu D."/>
            <person name="Ke H.M."/>
            <person name="Yokoi T."/>
            <person name="Roa M.B."/>
            <person name="Lu M.J."/>
            <person name="Chang Y.Y."/>
            <person name="Ann P.J."/>
            <person name="Tsai J.N."/>
            <person name="Chen C.Y."/>
            <person name="Tzean S.S."/>
            <person name="Ota Y."/>
            <person name="Hattori T."/>
            <person name="Sahashi N."/>
            <person name="Liou R.F."/>
            <person name="Kikuchi T."/>
            <person name="Tsai I.J."/>
        </authorList>
    </citation>
    <scope>NUCLEOTIDE SEQUENCE [LARGE SCALE GENOMIC DNA]</scope>
    <source>
        <strain evidence="1 2">FFPRI411160</strain>
    </source>
</reference>
<keyword evidence="2" id="KW-1185">Reference proteome</keyword>
<name>A0A286U653_9AGAM</name>
<accession>A0A286U653</accession>
<organism evidence="1 2">
    <name type="scientific">Pyrrhoderma noxium</name>
    <dbReference type="NCBI Taxonomy" id="2282107"/>
    <lineage>
        <taxon>Eukaryota</taxon>
        <taxon>Fungi</taxon>
        <taxon>Dikarya</taxon>
        <taxon>Basidiomycota</taxon>
        <taxon>Agaricomycotina</taxon>
        <taxon>Agaricomycetes</taxon>
        <taxon>Hymenochaetales</taxon>
        <taxon>Hymenochaetaceae</taxon>
        <taxon>Pyrrhoderma</taxon>
    </lineage>
</organism>
<protein>
    <submittedName>
        <fullName evidence="1">Uncharacterized protein</fullName>
    </submittedName>
</protein>
<dbReference type="AlphaFoldDB" id="A0A286U653"/>
<dbReference type="Proteomes" id="UP000217199">
    <property type="component" value="Unassembled WGS sequence"/>
</dbReference>
<evidence type="ECO:0000313" key="1">
    <source>
        <dbReference type="EMBL" id="PAV15071.1"/>
    </source>
</evidence>
<gene>
    <name evidence="1" type="ORF">PNOK_0962400</name>
</gene>
<evidence type="ECO:0000313" key="2">
    <source>
        <dbReference type="Proteomes" id="UP000217199"/>
    </source>
</evidence>
<dbReference type="InParanoid" id="A0A286U653"/>
<sequence>MDNTIEVVVFKGRNQLVAVSQDPSAKAWPEDCDLSIDQIWQAAPRFLRAIKVAKWGLTLVPILPSLLNLAQFLPPFKTVAWITALMKTAPKINFNAPKLTSSALFALDRIRMITRPAMKLSSEAPTSLLSLNESRQATNSVLETTIISVSGSNLSIALKPTIFCTSAQDVVLAPMVPLHALKLRMLNTQHPYALEHWHALLQRHLSL</sequence>
<proteinExistence type="predicted"/>
<dbReference type="EMBL" id="NBII01000011">
    <property type="protein sequence ID" value="PAV15071.1"/>
    <property type="molecule type" value="Genomic_DNA"/>
</dbReference>
<comment type="caution">
    <text evidence="1">The sequence shown here is derived from an EMBL/GenBank/DDBJ whole genome shotgun (WGS) entry which is preliminary data.</text>
</comment>